<sequence length="40" mass="4727">MSKEYEGEMGGVMHSNVKSRMLMKFGYYIPKLLKEPRMDN</sequence>
<dbReference type="EMBL" id="JAUSTT010000011">
    <property type="protein sequence ID" value="MDQ0176331.1"/>
    <property type="molecule type" value="Genomic_DNA"/>
</dbReference>
<name>A0ABT9WST0_9BACI</name>
<reference evidence="1 2" key="1">
    <citation type="submission" date="2023-07" db="EMBL/GenBank/DDBJ databases">
        <title>Genomic Encyclopedia of Type Strains, Phase IV (KMG-IV): sequencing the most valuable type-strain genomes for metagenomic binning, comparative biology and taxonomic classification.</title>
        <authorList>
            <person name="Goeker M."/>
        </authorList>
    </citation>
    <scope>NUCLEOTIDE SEQUENCE [LARGE SCALE GENOMIC DNA]</scope>
    <source>
        <strain evidence="1 2">DSM 23837</strain>
    </source>
</reference>
<keyword evidence="2" id="KW-1185">Reference proteome</keyword>
<accession>A0ABT9WST0</accession>
<proteinExistence type="predicted"/>
<dbReference type="Proteomes" id="UP001223586">
    <property type="component" value="Unassembled WGS sequence"/>
</dbReference>
<organism evidence="1 2">
    <name type="scientific">Bacillus chungangensis</name>
    <dbReference type="NCBI Taxonomy" id="587633"/>
    <lineage>
        <taxon>Bacteria</taxon>
        <taxon>Bacillati</taxon>
        <taxon>Bacillota</taxon>
        <taxon>Bacilli</taxon>
        <taxon>Bacillales</taxon>
        <taxon>Bacillaceae</taxon>
        <taxon>Bacillus</taxon>
    </lineage>
</organism>
<evidence type="ECO:0000313" key="1">
    <source>
        <dbReference type="EMBL" id="MDQ0176331.1"/>
    </source>
</evidence>
<dbReference type="RefSeq" id="WP_307229393.1">
    <property type="nucleotide sequence ID" value="NZ_JAUSTT010000011.1"/>
</dbReference>
<gene>
    <name evidence="1" type="ORF">J2S08_002168</name>
</gene>
<comment type="caution">
    <text evidence="1">The sequence shown here is derived from an EMBL/GenBank/DDBJ whole genome shotgun (WGS) entry which is preliminary data.</text>
</comment>
<protein>
    <submittedName>
        <fullName evidence="1">Uncharacterized protein</fullName>
    </submittedName>
</protein>
<evidence type="ECO:0000313" key="2">
    <source>
        <dbReference type="Proteomes" id="UP001223586"/>
    </source>
</evidence>